<dbReference type="Pfam" id="PF08350">
    <property type="entry name" value="FilR1_middle"/>
    <property type="match status" value="1"/>
</dbReference>
<name>A0A484F4B6_9EURY</name>
<dbReference type="PIRSF" id="PIRSF006692">
    <property type="entry name" value="TF_HTH_AF0396_prd"/>
    <property type="match status" value="1"/>
</dbReference>
<dbReference type="InterPro" id="IPR001845">
    <property type="entry name" value="HTH_ArsR_DNA-bd_dom"/>
</dbReference>
<dbReference type="InterPro" id="IPR016490">
    <property type="entry name" value="Tscrpt_reg_HTH_AF0396-typ3"/>
</dbReference>
<dbReference type="Gene3D" id="1.10.10.10">
    <property type="entry name" value="Winged helix-like DNA-binding domain superfamily/Winged helix DNA-binding domain"/>
    <property type="match status" value="1"/>
</dbReference>
<dbReference type="AlphaFoldDB" id="A0A484F4B6"/>
<accession>A0A484F4B6</accession>
<dbReference type="Pfam" id="PF01022">
    <property type="entry name" value="HTH_5"/>
    <property type="match status" value="1"/>
</dbReference>
<feature type="domain" description="Methanogenesis regulatory protein FilR1 middle" evidence="2">
    <location>
        <begin position="125"/>
        <end position="252"/>
    </location>
</feature>
<dbReference type="InterPro" id="IPR013561">
    <property type="entry name" value="FilR1_middle_dom"/>
</dbReference>
<dbReference type="InterPro" id="IPR036390">
    <property type="entry name" value="WH_DNA-bd_sf"/>
</dbReference>
<comment type="caution">
    <text evidence="3">The sequence shown here is derived from an EMBL/GenBank/DDBJ whole genome shotgun (WGS) entry which is preliminary data.</text>
</comment>
<gene>
    <name evidence="3" type="ORF">C7391_1578</name>
</gene>
<dbReference type="InterPro" id="IPR011991">
    <property type="entry name" value="ArsR-like_HTH"/>
</dbReference>
<keyword evidence="4" id="KW-1185">Reference proteome</keyword>
<dbReference type="RefSeq" id="WP_133518015.1">
    <property type="nucleotide sequence ID" value="NZ_JAHDUW010000007.1"/>
</dbReference>
<proteinExistence type="predicted"/>
<evidence type="ECO:0000259" key="1">
    <source>
        <dbReference type="Pfam" id="PF01022"/>
    </source>
</evidence>
<reference evidence="3 4" key="1">
    <citation type="submission" date="2019-03" db="EMBL/GenBank/DDBJ databases">
        <title>Genomic Encyclopedia of Type Strains, Phase IV (KMG-IV): sequencing the most valuable type-strain genomes for metagenomic binning, comparative biology and taxonomic classification.</title>
        <authorList>
            <person name="Goeker M."/>
        </authorList>
    </citation>
    <scope>NUCLEOTIDE SEQUENCE [LARGE SCALE GENOMIC DNA]</scope>
    <source>
        <strain evidence="3 4">DSM 13328</strain>
    </source>
</reference>
<dbReference type="OrthoDB" id="11410at2157"/>
<dbReference type="GO" id="GO:0003700">
    <property type="term" value="F:DNA-binding transcription factor activity"/>
    <property type="evidence" value="ECO:0007669"/>
    <property type="project" value="InterPro"/>
</dbReference>
<protein>
    <submittedName>
        <fullName evidence="3">Putative transcriptional regulator</fullName>
    </submittedName>
</protein>
<evidence type="ECO:0000259" key="2">
    <source>
        <dbReference type="Pfam" id="PF08350"/>
    </source>
</evidence>
<feature type="domain" description="HTH arsR-type" evidence="1">
    <location>
        <begin position="13"/>
        <end position="56"/>
    </location>
</feature>
<evidence type="ECO:0000313" key="4">
    <source>
        <dbReference type="Proteomes" id="UP000294855"/>
    </source>
</evidence>
<dbReference type="CDD" id="cd00090">
    <property type="entry name" value="HTH_ARSR"/>
    <property type="match status" value="1"/>
</dbReference>
<dbReference type="Proteomes" id="UP000294855">
    <property type="component" value="Unassembled WGS sequence"/>
</dbReference>
<evidence type="ECO:0000313" key="3">
    <source>
        <dbReference type="EMBL" id="TDQ67604.1"/>
    </source>
</evidence>
<dbReference type="EMBL" id="SNYS01000011">
    <property type="protein sequence ID" value="TDQ67604.1"/>
    <property type="molecule type" value="Genomic_DNA"/>
</dbReference>
<dbReference type="InterPro" id="IPR036388">
    <property type="entry name" value="WH-like_DNA-bd_sf"/>
</dbReference>
<dbReference type="SUPFAM" id="SSF46785">
    <property type="entry name" value="Winged helix' DNA-binding domain"/>
    <property type="match status" value="1"/>
</dbReference>
<sequence>MTTELIGTLFLSEKRKNLMIYLLAGPMTIEEIKTELNVTTSAIMTQIKILMDQGLVVFDNNVYSLTILGEAISQKMIPLLATLEMYSSNQKYWMEHKPAFPPALLSRIGELQNCVLVEPELSRLYELPLKFEENLLKSEKIREISSFFSPVYQSTYTDLIRNGVEIDLILPPSAFERFKTDYEELLGEYISSPNFRIYVYEEPIEIASAVITNNFFSVSLFNNNGIYHNHCLMSFEPSSLLWGESLFNYYLEKSVQIKADDF</sequence>
<organism evidence="3 4">
    <name type="scientific">Methanimicrococcus blatticola</name>
    <dbReference type="NCBI Taxonomy" id="91560"/>
    <lineage>
        <taxon>Archaea</taxon>
        <taxon>Methanobacteriati</taxon>
        <taxon>Methanobacteriota</taxon>
        <taxon>Stenosarchaea group</taxon>
        <taxon>Methanomicrobia</taxon>
        <taxon>Methanosarcinales</taxon>
        <taxon>Methanosarcinaceae</taxon>
        <taxon>Methanimicrococcus</taxon>
    </lineage>
</organism>